<evidence type="ECO:0000313" key="1">
    <source>
        <dbReference type="EMBL" id="KKK71202.1"/>
    </source>
</evidence>
<reference evidence="1" key="1">
    <citation type="journal article" date="2015" name="Nature">
        <title>Complex archaea that bridge the gap between prokaryotes and eukaryotes.</title>
        <authorList>
            <person name="Spang A."/>
            <person name="Saw J.H."/>
            <person name="Jorgensen S.L."/>
            <person name="Zaremba-Niedzwiedzka K."/>
            <person name="Martijn J."/>
            <person name="Lind A.E."/>
            <person name="van Eijk R."/>
            <person name="Schleper C."/>
            <person name="Guy L."/>
            <person name="Ettema T.J."/>
        </authorList>
    </citation>
    <scope>NUCLEOTIDE SEQUENCE</scope>
</reference>
<protein>
    <submittedName>
        <fullName evidence="1">Uncharacterized protein</fullName>
    </submittedName>
</protein>
<proteinExistence type="predicted"/>
<name>A0A0F8XQ75_9ZZZZ</name>
<organism evidence="1">
    <name type="scientific">marine sediment metagenome</name>
    <dbReference type="NCBI Taxonomy" id="412755"/>
    <lineage>
        <taxon>unclassified sequences</taxon>
        <taxon>metagenomes</taxon>
        <taxon>ecological metagenomes</taxon>
    </lineage>
</organism>
<gene>
    <name evidence="1" type="ORF">LCGC14_2916290</name>
</gene>
<comment type="caution">
    <text evidence="1">The sequence shown here is derived from an EMBL/GenBank/DDBJ whole genome shotgun (WGS) entry which is preliminary data.</text>
</comment>
<dbReference type="AlphaFoldDB" id="A0A0F8XQ75"/>
<accession>A0A0F8XQ75</accession>
<sequence length="122" mass="14114">MLTESQQQRLLQDIKSSIVKKDKSIRILENYEEFRKISDADTTTLDVLFRGDEKKFVREVVRDIVVYLSKIDKSIRYVYGFDFGSCEGYPILSYSVTHQIVDNSKSLAKICDTVFSESLSQI</sequence>
<dbReference type="EMBL" id="LAZR01057840">
    <property type="protein sequence ID" value="KKK71202.1"/>
    <property type="molecule type" value="Genomic_DNA"/>
</dbReference>